<sequence length="160" mass="17983">MSVKRVIEELERLCVLHEHLLALSEQKTEALKTNEIKALSEIVTKEQKYVQAIEQTEQSRIEATEACLGRSGVTISTCISEAGGSEKKTLEQLFAKLSQLLIRLKDVNDLNKQLTFQSLQFISLTFDMLLPKEGGTNYEKEPRPNQLGGSKRLSLFDSKA</sequence>
<dbReference type="AlphaFoldDB" id="A0A1R1RYD7"/>
<evidence type="ECO:0008006" key="5">
    <source>
        <dbReference type="Google" id="ProtNLM"/>
    </source>
</evidence>
<comment type="caution">
    <text evidence="3">The sequence shown here is derived from an EMBL/GenBank/DDBJ whole genome shotgun (WGS) entry which is preliminary data.</text>
</comment>
<evidence type="ECO:0000256" key="1">
    <source>
        <dbReference type="ARBA" id="ARBA00022795"/>
    </source>
</evidence>
<dbReference type="Proteomes" id="UP000187367">
    <property type="component" value="Unassembled WGS sequence"/>
</dbReference>
<gene>
    <name evidence="3" type="ORF">BW143_02220</name>
</gene>
<feature type="region of interest" description="Disordered" evidence="2">
    <location>
        <begin position="135"/>
        <end position="160"/>
    </location>
</feature>
<keyword evidence="1" id="KW-1005">Bacterial flagellum biogenesis</keyword>
<accession>A0A1R1RYD7</accession>
<dbReference type="GO" id="GO:0044780">
    <property type="term" value="P:bacterial-type flagellum assembly"/>
    <property type="evidence" value="ECO:0007669"/>
    <property type="project" value="InterPro"/>
</dbReference>
<keyword evidence="4" id="KW-1185">Reference proteome</keyword>
<dbReference type="RefSeq" id="WP_076761131.1">
    <property type="nucleotide sequence ID" value="NZ_JARMDZ010000012.1"/>
</dbReference>
<evidence type="ECO:0000313" key="3">
    <source>
        <dbReference type="EMBL" id="OMI08892.1"/>
    </source>
</evidence>
<reference evidence="3 4" key="1">
    <citation type="submission" date="2017-01" db="EMBL/GenBank/DDBJ databases">
        <title>Bacillus phylogenomics.</title>
        <authorList>
            <person name="Dunlap C."/>
        </authorList>
    </citation>
    <scope>NUCLEOTIDE SEQUENCE [LARGE SCALE GENOMIC DNA]</scope>
    <source>
        <strain evidence="3 4">NRRL B-41282</strain>
    </source>
</reference>
<protein>
    <recommendedName>
        <fullName evidence="5">Flagellar protein FlgN</fullName>
    </recommendedName>
</protein>
<evidence type="ECO:0000256" key="2">
    <source>
        <dbReference type="SAM" id="MobiDB-lite"/>
    </source>
</evidence>
<organism evidence="3 4">
    <name type="scientific">Bacillus swezeyi</name>
    <dbReference type="NCBI Taxonomy" id="1925020"/>
    <lineage>
        <taxon>Bacteria</taxon>
        <taxon>Bacillati</taxon>
        <taxon>Bacillota</taxon>
        <taxon>Bacilli</taxon>
        <taxon>Bacillales</taxon>
        <taxon>Bacillaceae</taxon>
        <taxon>Bacillus</taxon>
    </lineage>
</organism>
<accession>A0A1R1QW50</accession>
<proteinExistence type="predicted"/>
<dbReference type="InterPro" id="IPR036679">
    <property type="entry name" value="FlgN-like_sf"/>
</dbReference>
<evidence type="ECO:0000313" key="4">
    <source>
        <dbReference type="Proteomes" id="UP000187367"/>
    </source>
</evidence>
<dbReference type="Gene3D" id="1.20.58.300">
    <property type="entry name" value="FlgN-like"/>
    <property type="match status" value="1"/>
</dbReference>
<dbReference type="Pfam" id="PF05130">
    <property type="entry name" value="FlgN"/>
    <property type="match status" value="1"/>
</dbReference>
<dbReference type="SUPFAM" id="SSF140566">
    <property type="entry name" value="FlgN-like"/>
    <property type="match status" value="1"/>
</dbReference>
<dbReference type="InterPro" id="IPR007809">
    <property type="entry name" value="FlgN-like"/>
</dbReference>
<name>A0A1R1RYD7_9BACI</name>
<dbReference type="EMBL" id="MTJL01000005">
    <property type="protein sequence ID" value="OMI08892.1"/>
    <property type="molecule type" value="Genomic_DNA"/>
</dbReference>